<keyword evidence="1" id="KW-0496">Mitochondrion</keyword>
<sequence>MPRSANFRAAYYSALGGVRKRHEARAALDAALGPDRIDVGRVTAIVGRSAEAVPSELRLPVWERWTDLEEAERILGSGASPIPGVLGGVIEFAYQSLGETHVPLRPVVVDILVQMFPGPEHTAFVYAIYREHVRRMMRIDPGRVVTRTRSIIGKRDPDLDRHLAALWPAGSELAGMITSWCESYFRSARIKGSMLTIWERVILLSSEQCLASMCASILCCSRERLLSSRTGRDPLPNDVLPSKATALSAEVVFARALEFLNDGSQAA</sequence>
<evidence type="ECO:0000313" key="1">
    <source>
        <dbReference type="EMBL" id="SPR01654.1"/>
    </source>
</evidence>
<name>A0A3P3YNH5_PLABS</name>
<evidence type="ECO:0008006" key="3">
    <source>
        <dbReference type="Google" id="ProtNLM"/>
    </source>
</evidence>
<accession>A0A3P3YNH5</accession>
<geneLocation type="mitochondrion" evidence="1"/>
<dbReference type="AlphaFoldDB" id="A0A3P3YNH5"/>
<proteinExistence type="predicted"/>
<protein>
    <recommendedName>
        <fullName evidence="3">Rab-GAP TBC domain-containing protein</fullName>
    </recommendedName>
</protein>
<organism evidence="1 2">
    <name type="scientific">Plasmodiophora brassicae</name>
    <name type="common">Clubroot disease agent</name>
    <dbReference type="NCBI Taxonomy" id="37360"/>
    <lineage>
        <taxon>Eukaryota</taxon>
        <taxon>Sar</taxon>
        <taxon>Rhizaria</taxon>
        <taxon>Endomyxa</taxon>
        <taxon>Phytomyxea</taxon>
        <taxon>Plasmodiophorida</taxon>
        <taxon>Plasmodiophoridae</taxon>
        <taxon>Plasmodiophora</taxon>
    </lineage>
</organism>
<dbReference type="Proteomes" id="UP000290189">
    <property type="component" value="Unassembled WGS sequence"/>
</dbReference>
<dbReference type="EMBL" id="OVEO01000018">
    <property type="protein sequence ID" value="SPR01654.1"/>
    <property type="molecule type" value="Genomic_DNA"/>
</dbReference>
<gene>
    <name evidence="1" type="ORF">PLBR_LOCUS8869</name>
</gene>
<reference evidence="1 2" key="1">
    <citation type="submission" date="2018-03" db="EMBL/GenBank/DDBJ databases">
        <authorList>
            <person name="Fogelqvist J."/>
        </authorList>
    </citation>
    <scope>NUCLEOTIDE SEQUENCE [LARGE SCALE GENOMIC DNA]</scope>
</reference>
<evidence type="ECO:0000313" key="2">
    <source>
        <dbReference type="Proteomes" id="UP000290189"/>
    </source>
</evidence>